<organism evidence="1">
    <name type="scientific">bioreactor metagenome</name>
    <dbReference type="NCBI Taxonomy" id="1076179"/>
    <lineage>
        <taxon>unclassified sequences</taxon>
        <taxon>metagenomes</taxon>
        <taxon>ecological metagenomes</taxon>
    </lineage>
</organism>
<comment type="caution">
    <text evidence="1">The sequence shown here is derived from an EMBL/GenBank/DDBJ whole genome shotgun (WGS) entry which is preliminary data.</text>
</comment>
<evidence type="ECO:0000313" key="1">
    <source>
        <dbReference type="EMBL" id="MPM98436.1"/>
    </source>
</evidence>
<dbReference type="EMBL" id="VSSQ01044600">
    <property type="protein sequence ID" value="MPM98436.1"/>
    <property type="molecule type" value="Genomic_DNA"/>
</dbReference>
<gene>
    <name evidence="1" type="ORF">SDC9_145622</name>
</gene>
<accession>A0A645E9Y9</accession>
<reference evidence="1" key="1">
    <citation type="submission" date="2019-08" db="EMBL/GenBank/DDBJ databases">
        <authorList>
            <person name="Kucharzyk K."/>
            <person name="Murdoch R.W."/>
            <person name="Higgins S."/>
            <person name="Loffler F."/>
        </authorList>
    </citation>
    <scope>NUCLEOTIDE SEQUENCE</scope>
</reference>
<proteinExistence type="predicted"/>
<sequence>MLTEKQINDIEARWKAATVGPWEVTQSVDKGEIGQPFGETHAITSTPLENEEIRRCAAGEDVEIKADIIFQHSNYIKFGELKGELEFDPPKEADLDFLANSWQDIKDLIETVKILQDKLDRIQKWVVK</sequence>
<dbReference type="AlphaFoldDB" id="A0A645E9Y9"/>
<name>A0A645E9Y9_9ZZZZ</name>
<protein>
    <submittedName>
        <fullName evidence="1">Uncharacterized protein</fullName>
    </submittedName>
</protein>